<dbReference type="GeneID" id="17295880"/>
<gene>
    <name evidence="1" type="ORF">GUITHDRAFT_114798</name>
</gene>
<dbReference type="PaxDb" id="55529-EKX39140"/>
<evidence type="ECO:0000313" key="3">
    <source>
        <dbReference type="Proteomes" id="UP000011087"/>
    </source>
</evidence>
<reference evidence="1 3" key="1">
    <citation type="journal article" date="2012" name="Nature">
        <title>Algal genomes reveal evolutionary mosaicism and the fate of nucleomorphs.</title>
        <authorList>
            <consortium name="DOE Joint Genome Institute"/>
            <person name="Curtis B.A."/>
            <person name="Tanifuji G."/>
            <person name="Burki F."/>
            <person name="Gruber A."/>
            <person name="Irimia M."/>
            <person name="Maruyama S."/>
            <person name="Arias M.C."/>
            <person name="Ball S.G."/>
            <person name="Gile G.H."/>
            <person name="Hirakawa Y."/>
            <person name="Hopkins J.F."/>
            <person name="Kuo A."/>
            <person name="Rensing S.A."/>
            <person name="Schmutz J."/>
            <person name="Symeonidi A."/>
            <person name="Elias M."/>
            <person name="Eveleigh R.J."/>
            <person name="Herman E.K."/>
            <person name="Klute M.J."/>
            <person name="Nakayama T."/>
            <person name="Obornik M."/>
            <person name="Reyes-Prieto A."/>
            <person name="Armbrust E.V."/>
            <person name="Aves S.J."/>
            <person name="Beiko R.G."/>
            <person name="Coutinho P."/>
            <person name="Dacks J.B."/>
            <person name="Durnford D.G."/>
            <person name="Fast N.M."/>
            <person name="Green B.R."/>
            <person name="Grisdale C.J."/>
            <person name="Hempel F."/>
            <person name="Henrissat B."/>
            <person name="Hoppner M.P."/>
            <person name="Ishida K."/>
            <person name="Kim E."/>
            <person name="Koreny L."/>
            <person name="Kroth P.G."/>
            <person name="Liu Y."/>
            <person name="Malik S.B."/>
            <person name="Maier U.G."/>
            <person name="McRose D."/>
            <person name="Mock T."/>
            <person name="Neilson J.A."/>
            <person name="Onodera N.T."/>
            <person name="Poole A.M."/>
            <person name="Pritham E.J."/>
            <person name="Richards T.A."/>
            <person name="Rocap G."/>
            <person name="Roy S.W."/>
            <person name="Sarai C."/>
            <person name="Schaack S."/>
            <person name="Shirato S."/>
            <person name="Slamovits C.H."/>
            <person name="Spencer D.F."/>
            <person name="Suzuki S."/>
            <person name="Worden A.Z."/>
            <person name="Zauner S."/>
            <person name="Barry K."/>
            <person name="Bell C."/>
            <person name="Bharti A.K."/>
            <person name="Crow J.A."/>
            <person name="Grimwood J."/>
            <person name="Kramer R."/>
            <person name="Lindquist E."/>
            <person name="Lucas S."/>
            <person name="Salamov A."/>
            <person name="McFadden G.I."/>
            <person name="Lane C.E."/>
            <person name="Keeling P.J."/>
            <person name="Gray M.W."/>
            <person name="Grigoriev I.V."/>
            <person name="Archibald J.M."/>
        </authorList>
    </citation>
    <scope>NUCLEOTIDE SEQUENCE</scope>
    <source>
        <strain evidence="1 3">CCMP2712</strain>
    </source>
</reference>
<evidence type="ECO:0000313" key="2">
    <source>
        <dbReference type="EnsemblProtists" id="EKX39140"/>
    </source>
</evidence>
<reference evidence="2" key="3">
    <citation type="submission" date="2016-03" db="UniProtKB">
        <authorList>
            <consortium name="EnsemblProtists"/>
        </authorList>
    </citation>
    <scope>IDENTIFICATION</scope>
</reference>
<dbReference type="Proteomes" id="UP000011087">
    <property type="component" value="Unassembled WGS sequence"/>
</dbReference>
<name>L1ITH9_GUITC</name>
<evidence type="ECO:0000313" key="1">
    <source>
        <dbReference type="EMBL" id="EKX39140.1"/>
    </source>
</evidence>
<organism evidence="1">
    <name type="scientific">Guillardia theta (strain CCMP2712)</name>
    <name type="common">Cryptophyte</name>
    <dbReference type="NCBI Taxonomy" id="905079"/>
    <lineage>
        <taxon>Eukaryota</taxon>
        <taxon>Cryptophyceae</taxon>
        <taxon>Pyrenomonadales</taxon>
        <taxon>Geminigeraceae</taxon>
        <taxon>Guillardia</taxon>
    </lineage>
</organism>
<dbReference type="EnsemblProtists" id="EKX39140">
    <property type="protein sequence ID" value="EKX39140"/>
    <property type="gene ID" value="GUITHDRAFT_114798"/>
</dbReference>
<dbReference type="HOGENOM" id="CLU_1139820_0_0_1"/>
<sequence length="216" mass="24925">MESIMKERFVVNLCLMEVYQVFNIPLDMLRPLIVETKPFKTGQQAPESIQGQPMATWLPKHRVSFLIYVDRDGNTLIFLDDKLYLAHPDLMLCKAVPANSCFLAHYTEDQVTLEASVPKILVFDCPLLDSKSLMQTSPYDRYKLLLANCNMKHCNPIYSLQWVGFESSVVEKYEELKISLPHEVDHIIRINQDPFTPSKLLKISVPQWKPQPKTCP</sequence>
<dbReference type="KEGG" id="gtt:GUITHDRAFT_114798"/>
<dbReference type="EMBL" id="JH993042">
    <property type="protein sequence ID" value="EKX39140.1"/>
    <property type="molecule type" value="Genomic_DNA"/>
</dbReference>
<protein>
    <submittedName>
        <fullName evidence="1 2">Uncharacterized protein</fullName>
    </submittedName>
</protein>
<keyword evidence="3" id="KW-1185">Reference proteome</keyword>
<dbReference type="OrthoDB" id="200924at2759"/>
<reference evidence="3" key="2">
    <citation type="submission" date="2012-11" db="EMBL/GenBank/DDBJ databases">
        <authorList>
            <person name="Kuo A."/>
            <person name="Curtis B.A."/>
            <person name="Tanifuji G."/>
            <person name="Burki F."/>
            <person name="Gruber A."/>
            <person name="Irimia M."/>
            <person name="Maruyama S."/>
            <person name="Arias M.C."/>
            <person name="Ball S.G."/>
            <person name="Gile G.H."/>
            <person name="Hirakawa Y."/>
            <person name="Hopkins J.F."/>
            <person name="Rensing S.A."/>
            <person name="Schmutz J."/>
            <person name="Symeonidi A."/>
            <person name="Elias M."/>
            <person name="Eveleigh R.J."/>
            <person name="Herman E.K."/>
            <person name="Klute M.J."/>
            <person name="Nakayama T."/>
            <person name="Obornik M."/>
            <person name="Reyes-Prieto A."/>
            <person name="Armbrust E.V."/>
            <person name="Aves S.J."/>
            <person name="Beiko R.G."/>
            <person name="Coutinho P."/>
            <person name="Dacks J.B."/>
            <person name="Durnford D.G."/>
            <person name="Fast N.M."/>
            <person name="Green B.R."/>
            <person name="Grisdale C."/>
            <person name="Hempe F."/>
            <person name="Henrissat B."/>
            <person name="Hoppner M.P."/>
            <person name="Ishida K.-I."/>
            <person name="Kim E."/>
            <person name="Koreny L."/>
            <person name="Kroth P.G."/>
            <person name="Liu Y."/>
            <person name="Malik S.-B."/>
            <person name="Maier U.G."/>
            <person name="McRose D."/>
            <person name="Mock T."/>
            <person name="Neilson J.A."/>
            <person name="Onodera N.T."/>
            <person name="Poole A.M."/>
            <person name="Pritham E.J."/>
            <person name="Richards T.A."/>
            <person name="Rocap G."/>
            <person name="Roy S.W."/>
            <person name="Sarai C."/>
            <person name="Schaack S."/>
            <person name="Shirato S."/>
            <person name="Slamovits C.H."/>
            <person name="Spencer D.F."/>
            <person name="Suzuki S."/>
            <person name="Worden A.Z."/>
            <person name="Zauner S."/>
            <person name="Barry K."/>
            <person name="Bell C."/>
            <person name="Bharti A.K."/>
            <person name="Crow J.A."/>
            <person name="Grimwood J."/>
            <person name="Kramer R."/>
            <person name="Lindquist E."/>
            <person name="Lucas S."/>
            <person name="Salamov A."/>
            <person name="McFadden G.I."/>
            <person name="Lane C.E."/>
            <person name="Keeling P.J."/>
            <person name="Gray M.W."/>
            <person name="Grigoriev I.V."/>
            <person name="Archibald J.M."/>
        </authorList>
    </citation>
    <scope>NUCLEOTIDE SEQUENCE</scope>
    <source>
        <strain evidence="3">CCMP2712</strain>
    </source>
</reference>
<dbReference type="AlphaFoldDB" id="L1ITH9"/>
<proteinExistence type="predicted"/>
<accession>L1ITH9</accession>
<dbReference type="RefSeq" id="XP_005826120.1">
    <property type="nucleotide sequence ID" value="XM_005826063.1"/>
</dbReference>